<proteinExistence type="predicted"/>
<keyword evidence="7" id="KW-1185">Reference proteome</keyword>
<evidence type="ECO:0000313" key="7">
    <source>
        <dbReference type="Proteomes" id="UP000333828"/>
    </source>
</evidence>
<evidence type="ECO:0000256" key="1">
    <source>
        <dbReference type="ARBA" id="ARBA00004496"/>
    </source>
</evidence>
<dbReference type="Pfam" id="PF01584">
    <property type="entry name" value="CheW"/>
    <property type="match status" value="1"/>
</dbReference>
<dbReference type="GO" id="GO:0007165">
    <property type="term" value="P:signal transduction"/>
    <property type="evidence" value="ECO:0007669"/>
    <property type="project" value="InterPro"/>
</dbReference>
<dbReference type="InterPro" id="IPR002545">
    <property type="entry name" value="CheW-lke_dom"/>
</dbReference>
<dbReference type="PANTHER" id="PTHR22617:SF45">
    <property type="entry name" value="CHEMOTAXIS PROTEIN CHEW"/>
    <property type="match status" value="1"/>
</dbReference>
<dbReference type="Gene3D" id="2.40.50.180">
    <property type="entry name" value="CheA-289, Domain 4"/>
    <property type="match status" value="1"/>
</dbReference>
<keyword evidence="3" id="KW-0963">Cytoplasm</keyword>
<dbReference type="GO" id="GO:0006935">
    <property type="term" value="P:chemotaxis"/>
    <property type="evidence" value="ECO:0007669"/>
    <property type="project" value="InterPro"/>
</dbReference>
<gene>
    <name evidence="6" type="ORF">PIN31115_00411</name>
</gene>
<feature type="region of interest" description="Disordered" evidence="4">
    <location>
        <begin position="1"/>
        <end position="40"/>
    </location>
</feature>
<evidence type="ECO:0000259" key="5">
    <source>
        <dbReference type="PROSITE" id="PS50851"/>
    </source>
</evidence>
<comment type="subcellular location">
    <subcellularLocation>
        <location evidence="1">Cytoplasm</location>
    </subcellularLocation>
</comment>
<name>A0A5E4RY06_9BURK</name>
<dbReference type="PROSITE" id="PS50851">
    <property type="entry name" value="CHEW"/>
    <property type="match status" value="1"/>
</dbReference>
<feature type="domain" description="CheW-like" evidence="5">
    <location>
        <begin position="77"/>
        <end position="228"/>
    </location>
</feature>
<dbReference type="InterPro" id="IPR039315">
    <property type="entry name" value="CheW"/>
</dbReference>
<dbReference type="SMART" id="SM00260">
    <property type="entry name" value="CheW"/>
    <property type="match status" value="1"/>
</dbReference>
<protein>
    <recommendedName>
        <fullName evidence="2">Chemotaxis protein CheW</fullName>
    </recommendedName>
</protein>
<dbReference type="AlphaFoldDB" id="A0A5E4RY06"/>
<feature type="compositionally biased region" description="Polar residues" evidence="4">
    <location>
        <begin position="1"/>
        <end position="10"/>
    </location>
</feature>
<reference evidence="6 7" key="1">
    <citation type="submission" date="2019-08" db="EMBL/GenBank/DDBJ databases">
        <authorList>
            <person name="Peeters C."/>
        </authorList>
    </citation>
    <scope>NUCLEOTIDE SEQUENCE [LARGE SCALE GENOMIC DNA]</scope>
    <source>
        <strain evidence="6 7">LMG 31115</strain>
    </source>
</reference>
<dbReference type="InterPro" id="IPR036061">
    <property type="entry name" value="CheW-like_dom_sf"/>
</dbReference>
<sequence length="231" mass="24225">MTDMTNTTTGEPPREPALQDSPEAGRLAGARRAAQSSLSSDGALHRQAAELLDRLPVVPADPAPWRAAAHDESASRGAALLLFRLADEWLALPASVIEEVSPMRAWHTVPGHRQRALLGLVNLRGALVPCVSLGELLGVQPAAQPLATPANTWRTSTSRLLAMRHGAHLSAFPVTEVHGTVTPASSALGTVPATALGASDGFAHAVLHWRERVVGLLDPARVGAAFDRSLG</sequence>
<dbReference type="PANTHER" id="PTHR22617">
    <property type="entry name" value="CHEMOTAXIS SENSOR HISTIDINE KINASE-RELATED"/>
    <property type="match status" value="1"/>
</dbReference>
<dbReference type="Proteomes" id="UP000333828">
    <property type="component" value="Unassembled WGS sequence"/>
</dbReference>
<accession>A0A5E4RY06</accession>
<dbReference type="EMBL" id="CABPSI010000001">
    <property type="protein sequence ID" value="VVD67324.1"/>
    <property type="molecule type" value="Genomic_DNA"/>
</dbReference>
<evidence type="ECO:0000313" key="6">
    <source>
        <dbReference type="EMBL" id="VVD67324.1"/>
    </source>
</evidence>
<dbReference type="GO" id="GO:0005829">
    <property type="term" value="C:cytosol"/>
    <property type="evidence" value="ECO:0007669"/>
    <property type="project" value="TreeGrafter"/>
</dbReference>
<organism evidence="6 7">
    <name type="scientific">Pandoraea iniqua</name>
    <dbReference type="NCBI Taxonomy" id="2508288"/>
    <lineage>
        <taxon>Bacteria</taxon>
        <taxon>Pseudomonadati</taxon>
        <taxon>Pseudomonadota</taxon>
        <taxon>Betaproteobacteria</taxon>
        <taxon>Burkholderiales</taxon>
        <taxon>Burkholderiaceae</taxon>
        <taxon>Pandoraea</taxon>
    </lineage>
</organism>
<dbReference type="SUPFAM" id="SSF50341">
    <property type="entry name" value="CheW-like"/>
    <property type="match status" value="1"/>
</dbReference>
<evidence type="ECO:0000256" key="3">
    <source>
        <dbReference type="ARBA" id="ARBA00022490"/>
    </source>
</evidence>
<evidence type="ECO:0000256" key="4">
    <source>
        <dbReference type="SAM" id="MobiDB-lite"/>
    </source>
</evidence>
<evidence type="ECO:0000256" key="2">
    <source>
        <dbReference type="ARBA" id="ARBA00021483"/>
    </source>
</evidence>
<feature type="compositionally biased region" description="Low complexity" evidence="4">
    <location>
        <begin position="24"/>
        <end position="40"/>
    </location>
</feature>
<dbReference type="Gene3D" id="2.30.30.40">
    <property type="entry name" value="SH3 Domains"/>
    <property type="match status" value="1"/>
</dbReference>